<comment type="caution">
    <text evidence="1">The sequence shown here is derived from an EMBL/GenBank/DDBJ whole genome shotgun (WGS) entry which is preliminary data.</text>
</comment>
<dbReference type="EMBL" id="CAUYUJ010016337">
    <property type="protein sequence ID" value="CAK0864156.1"/>
    <property type="molecule type" value="Genomic_DNA"/>
</dbReference>
<proteinExistence type="predicted"/>
<accession>A0ABN9UXV9</accession>
<evidence type="ECO:0000313" key="1">
    <source>
        <dbReference type="EMBL" id="CAK0864156.1"/>
    </source>
</evidence>
<evidence type="ECO:0008006" key="3">
    <source>
        <dbReference type="Google" id="ProtNLM"/>
    </source>
</evidence>
<sequence>DPARPTENAGVLKQLGDCSDPAVVKARVELQMERDGIRAKVVRSKPYAGRLHNFTARTDELEKQRAHRQELLDKCWAQKEELETSIDKVEKVLADLPPDIQELDTQRWQ</sequence>
<keyword evidence="2" id="KW-1185">Reference proteome</keyword>
<feature type="non-terminal residue" evidence="1">
    <location>
        <position position="109"/>
    </location>
</feature>
<name>A0ABN9UXV9_9DINO</name>
<evidence type="ECO:0000313" key="2">
    <source>
        <dbReference type="Proteomes" id="UP001189429"/>
    </source>
</evidence>
<reference evidence="1" key="1">
    <citation type="submission" date="2023-10" db="EMBL/GenBank/DDBJ databases">
        <authorList>
            <person name="Chen Y."/>
            <person name="Shah S."/>
            <person name="Dougan E. K."/>
            <person name="Thang M."/>
            <person name="Chan C."/>
        </authorList>
    </citation>
    <scope>NUCLEOTIDE SEQUENCE [LARGE SCALE GENOMIC DNA]</scope>
</reference>
<feature type="non-terminal residue" evidence="1">
    <location>
        <position position="1"/>
    </location>
</feature>
<protein>
    <recommendedName>
        <fullName evidence="3">Structural maintenance of chromosomes protein 5</fullName>
    </recommendedName>
</protein>
<gene>
    <name evidence="1" type="ORF">PCOR1329_LOCUS52110</name>
</gene>
<dbReference type="Proteomes" id="UP001189429">
    <property type="component" value="Unassembled WGS sequence"/>
</dbReference>
<organism evidence="1 2">
    <name type="scientific">Prorocentrum cordatum</name>
    <dbReference type="NCBI Taxonomy" id="2364126"/>
    <lineage>
        <taxon>Eukaryota</taxon>
        <taxon>Sar</taxon>
        <taxon>Alveolata</taxon>
        <taxon>Dinophyceae</taxon>
        <taxon>Prorocentrales</taxon>
        <taxon>Prorocentraceae</taxon>
        <taxon>Prorocentrum</taxon>
    </lineage>
</organism>